<comment type="caution">
    <text evidence="2">The sequence shown here is derived from an EMBL/GenBank/DDBJ whole genome shotgun (WGS) entry which is preliminary data.</text>
</comment>
<evidence type="ECO:0000313" key="3">
    <source>
        <dbReference type="Proteomes" id="UP000887116"/>
    </source>
</evidence>
<dbReference type="OrthoDB" id="6435936at2759"/>
<protein>
    <submittedName>
        <fullName evidence="2">Uncharacterized protein</fullName>
    </submittedName>
</protein>
<dbReference type="Proteomes" id="UP000887116">
    <property type="component" value="Unassembled WGS sequence"/>
</dbReference>
<gene>
    <name evidence="2" type="ORF">TNCT_549811</name>
</gene>
<sequence>MSLLRTERICRGKCEKRQKKRLSSQKTGDPSPDVLTTTYKSYVRPVLNYGGELLATASKNSGDNINKIQNKAFNHSASSTPITANEIQTNIEPLGG</sequence>
<proteinExistence type="predicted"/>
<name>A0A8X6HPY4_TRICU</name>
<feature type="compositionally biased region" description="Polar residues" evidence="1">
    <location>
        <begin position="24"/>
        <end position="36"/>
    </location>
</feature>
<evidence type="ECO:0000313" key="2">
    <source>
        <dbReference type="EMBL" id="GFQ78872.1"/>
    </source>
</evidence>
<keyword evidence="3" id="KW-1185">Reference proteome</keyword>
<organism evidence="2 3">
    <name type="scientific">Trichonephila clavata</name>
    <name type="common">Joro spider</name>
    <name type="synonym">Nephila clavata</name>
    <dbReference type="NCBI Taxonomy" id="2740835"/>
    <lineage>
        <taxon>Eukaryota</taxon>
        <taxon>Metazoa</taxon>
        <taxon>Ecdysozoa</taxon>
        <taxon>Arthropoda</taxon>
        <taxon>Chelicerata</taxon>
        <taxon>Arachnida</taxon>
        <taxon>Araneae</taxon>
        <taxon>Araneomorphae</taxon>
        <taxon>Entelegynae</taxon>
        <taxon>Araneoidea</taxon>
        <taxon>Nephilidae</taxon>
        <taxon>Trichonephila</taxon>
    </lineage>
</organism>
<dbReference type="EMBL" id="BMAO01002178">
    <property type="protein sequence ID" value="GFQ78872.1"/>
    <property type="molecule type" value="Genomic_DNA"/>
</dbReference>
<dbReference type="AlphaFoldDB" id="A0A8X6HPY4"/>
<reference evidence="2" key="1">
    <citation type="submission" date="2020-07" db="EMBL/GenBank/DDBJ databases">
        <title>Multicomponent nature underlies the extraordinary mechanical properties of spider dragline silk.</title>
        <authorList>
            <person name="Kono N."/>
            <person name="Nakamura H."/>
            <person name="Mori M."/>
            <person name="Yoshida Y."/>
            <person name="Ohtoshi R."/>
            <person name="Malay A.D."/>
            <person name="Moran D.A.P."/>
            <person name="Tomita M."/>
            <person name="Numata K."/>
            <person name="Arakawa K."/>
        </authorList>
    </citation>
    <scope>NUCLEOTIDE SEQUENCE</scope>
</reference>
<evidence type="ECO:0000256" key="1">
    <source>
        <dbReference type="SAM" id="MobiDB-lite"/>
    </source>
</evidence>
<feature type="region of interest" description="Disordered" evidence="1">
    <location>
        <begin position="15"/>
        <end position="36"/>
    </location>
</feature>
<accession>A0A8X6HPY4</accession>